<dbReference type="AlphaFoldDB" id="A0A1R1X4A8"/>
<dbReference type="PROSITE" id="PS50003">
    <property type="entry name" value="PH_DOMAIN"/>
    <property type="match status" value="1"/>
</dbReference>
<sequence length="1257" mass="141201">MDPKFQRCYAQGILSKKKDLEVDGKPSKSRKWTTHYVELMGTTLHLYEVSNLFAEKLSAVLEAGPNTKKTLQTNPAEMTEIISLIKGGKTICAPVDKIDIAFASYTAMGTIRKRPNNIEILTVGQERFYVTASSKIRMDNWVHAFDTAVSDFSFYNELVTQKTLVSKYAYFLNDSPNPDQFQVLVQFDRDADLSLCDLKCRPHFSKGFELVLTNFANGKKGSQKNSTASKFFKTPAEDIACFTLINKAFIYPAAADDIDDNGNSTNPKKKSSAPAELTNSKFNLRLVGLIEYARTVKSKYVKTIVNQISISFKSEREMCNAISIASKLFTLPAFSSFNTIAPHTNRNSAIFNQNVNINQTLPNNARQFIAQPAQLPNDQFNRNSVIMSPSAQIQQNQGPHDFNSNSISNNQINASSPNIATFNNIATTDSHTPNVQITDTKTENKHNRGFINRTLKLGSLFGKLKKSSSGTFSKAESQLIKDTEAKTPTTPNLADIFTQPEIEPITDNTENQPTKVPEFKDYSANLPDLMEDEFDAVKMIEKSVENLSLSTNKQIVDPQIAQLNTTQQKIDNTPELDDDSDSDNDEPLTKAYQTHVKNTSQLGINSSVHQQNNNNAPAVNQPQNTFTQPINYNDTPIMVSDEASNALLYQNTEYVQNINQFYPDQYADNFNNNTDAHAHDAFNKNEFVNPDTFHQNNVFFNGNVPVPDNFAPMQNQQMNYPDFNGQFVNIQNPNIIPDQNFYNPQLVNNMGQRFPNNGISEIPLTQIDYHDGFAQNGQQQFQDNIFAPAFIEESGGPLLSIKANKVITENHKGLIGAIATREQIKINQKYRDSSSLIKGRQLRKTPDAANTFNANRGSKMFTADPVAENVNSWLNSGSNDDSPLPNTTTPQRLRNTNSVYFSDPMVKQPGMGIDNNINYTPTGRPKSLFFSNSVSNFKNINHGQPGNISSVRNSVFNSLSSYTNIYPNQDDDLPLSSNEALASAGLRNPNSSTVFKQSLNSSQYMNSSPLRQNSGTHQTHSNRNSAMFMTNNRNNVPRFNLNPANNVRYDDPMAQRNNFANNQQMQRMYNQNQVPDGDAYGYNMMENHNNYYSDGSKSKSNMTLNFASNPNIHQFQQKSQTRKSINGLNYQFDNTNDDSNTFTIEKNNNLRAIPKQQQPPAQNPKQKSLEFEYSINVPEAVAIKFEQFLDTCVESKPYSNTSSNDIYQAYVNFCSRNGIKPDDRVTYDDFVKMLISTDYTIKDNRNGGYTIYNAIVV</sequence>
<dbReference type="Proteomes" id="UP000187283">
    <property type="component" value="Unassembled WGS sequence"/>
</dbReference>
<dbReference type="InterPro" id="IPR001849">
    <property type="entry name" value="PH_domain"/>
</dbReference>
<dbReference type="EMBL" id="LSSN01005465">
    <property type="protein sequence ID" value="OMJ09417.1"/>
    <property type="molecule type" value="Genomic_DNA"/>
</dbReference>
<accession>A0A1R1X4A8</accession>
<dbReference type="SMART" id="SM00233">
    <property type="entry name" value="PH"/>
    <property type="match status" value="1"/>
</dbReference>
<evidence type="ECO:0000313" key="3">
    <source>
        <dbReference type="EMBL" id="OMJ09417.1"/>
    </source>
</evidence>
<organism evidence="3 5">
    <name type="scientific">Smittium culicis</name>
    <dbReference type="NCBI Taxonomy" id="133412"/>
    <lineage>
        <taxon>Eukaryota</taxon>
        <taxon>Fungi</taxon>
        <taxon>Fungi incertae sedis</taxon>
        <taxon>Zoopagomycota</taxon>
        <taxon>Kickxellomycotina</taxon>
        <taxon>Harpellomycetes</taxon>
        <taxon>Harpellales</taxon>
        <taxon>Legeriomycetaceae</taxon>
        <taxon>Smittium</taxon>
    </lineage>
</organism>
<dbReference type="InterPro" id="IPR011993">
    <property type="entry name" value="PH-like_dom_sf"/>
</dbReference>
<feature type="domain" description="PH" evidence="2">
    <location>
        <begin position="7"/>
        <end position="150"/>
    </location>
</feature>
<dbReference type="STRING" id="133412.A0A1R1X4A8"/>
<reference evidence="3 5" key="1">
    <citation type="submission" date="2017-01" db="EMBL/GenBank/DDBJ databases">
        <authorList>
            <person name="Mah S.A."/>
            <person name="Swanson W.J."/>
            <person name="Moy G.W."/>
            <person name="Vacquier V.D."/>
        </authorList>
    </citation>
    <scope>NUCLEOTIDE SEQUENCE [LARGE SCALE GENOMIC DNA]</scope>
    <source>
        <strain evidence="3 5">GSMNP</strain>
    </source>
</reference>
<dbReference type="Gene3D" id="2.30.29.30">
    <property type="entry name" value="Pleckstrin-homology domain (PH domain)/Phosphotyrosine-binding domain (PTB)"/>
    <property type="match status" value="1"/>
</dbReference>
<protein>
    <recommendedName>
        <fullName evidence="2">PH domain-containing protein</fullName>
    </recommendedName>
</protein>
<keyword evidence="5" id="KW-1185">Reference proteome</keyword>
<evidence type="ECO:0000256" key="1">
    <source>
        <dbReference type="SAM" id="MobiDB-lite"/>
    </source>
</evidence>
<feature type="region of interest" description="Disordered" evidence="1">
    <location>
        <begin position="874"/>
        <end position="894"/>
    </location>
</feature>
<dbReference type="SUPFAM" id="SSF50729">
    <property type="entry name" value="PH domain-like"/>
    <property type="match status" value="1"/>
</dbReference>
<feature type="compositionally biased region" description="Acidic residues" evidence="1">
    <location>
        <begin position="574"/>
        <end position="586"/>
    </location>
</feature>
<dbReference type="EMBL" id="LSSN01002945">
    <property type="protein sequence ID" value="OMJ14715.1"/>
    <property type="molecule type" value="Genomic_DNA"/>
</dbReference>
<comment type="caution">
    <text evidence="3">The sequence shown here is derived from an EMBL/GenBank/DDBJ whole genome shotgun (WGS) entry which is preliminary data.</text>
</comment>
<gene>
    <name evidence="3" type="ORF">AYI70_g10934</name>
    <name evidence="4" type="ORF">AYI70_g7719</name>
</gene>
<dbReference type="OrthoDB" id="5563754at2759"/>
<evidence type="ECO:0000259" key="2">
    <source>
        <dbReference type="PROSITE" id="PS50003"/>
    </source>
</evidence>
<proteinExistence type="predicted"/>
<name>A0A1R1X4A8_9FUNG</name>
<evidence type="ECO:0000313" key="5">
    <source>
        <dbReference type="Proteomes" id="UP000187283"/>
    </source>
</evidence>
<feature type="region of interest" description="Disordered" evidence="1">
    <location>
        <begin position="563"/>
        <end position="588"/>
    </location>
</feature>
<evidence type="ECO:0000313" key="4">
    <source>
        <dbReference type="EMBL" id="OMJ14715.1"/>
    </source>
</evidence>